<feature type="region of interest" description="Disordered" evidence="3">
    <location>
        <begin position="774"/>
        <end position="945"/>
    </location>
</feature>
<dbReference type="PANTHER" id="PTHR45920">
    <property type="entry name" value="FORMIN HOMOLOGY 2 DOMAIN CONTAINING, ISOFORM I"/>
    <property type="match status" value="1"/>
</dbReference>
<name>A0AAW1D819_9HEMI</name>
<feature type="domain" description="FH2" evidence="4">
    <location>
        <begin position="951"/>
        <end position="1364"/>
    </location>
</feature>
<dbReference type="InterPro" id="IPR015425">
    <property type="entry name" value="FH2_Formin"/>
</dbReference>
<feature type="compositionally biased region" description="Basic and acidic residues" evidence="3">
    <location>
        <begin position="158"/>
        <end position="176"/>
    </location>
</feature>
<organism evidence="5 6">
    <name type="scientific">Rhynocoris fuscipes</name>
    <dbReference type="NCBI Taxonomy" id="488301"/>
    <lineage>
        <taxon>Eukaryota</taxon>
        <taxon>Metazoa</taxon>
        <taxon>Ecdysozoa</taxon>
        <taxon>Arthropoda</taxon>
        <taxon>Hexapoda</taxon>
        <taxon>Insecta</taxon>
        <taxon>Pterygota</taxon>
        <taxon>Neoptera</taxon>
        <taxon>Paraneoptera</taxon>
        <taxon>Hemiptera</taxon>
        <taxon>Heteroptera</taxon>
        <taxon>Panheteroptera</taxon>
        <taxon>Cimicomorpha</taxon>
        <taxon>Reduviidae</taxon>
        <taxon>Harpactorinae</taxon>
        <taxon>Harpactorini</taxon>
        <taxon>Rhynocoris</taxon>
    </lineage>
</organism>
<feature type="compositionally biased region" description="Polar residues" evidence="3">
    <location>
        <begin position="774"/>
        <end position="794"/>
    </location>
</feature>
<protein>
    <recommendedName>
        <fullName evidence="4">FH2 domain-containing protein</fullName>
    </recommendedName>
</protein>
<comment type="similarity">
    <text evidence="1">Belongs to the formin homology family. Cappuccino subfamily.</text>
</comment>
<proteinExistence type="inferred from homology"/>
<feature type="coiled-coil region" evidence="2">
    <location>
        <begin position="1344"/>
        <end position="1374"/>
    </location>
</feature>
<dbReference type="SUPFAM" id="SSF101447">
    <property type="entry name" value="Formin homology 2 domain (FH2 domain)"/>
    <property type="match status" value="1"/>
</dbReference>
<feature type="coiled-coil region" evidence="2">
    <location>
        <begin position="500"/>
        <end position="541"/>
    </location>
</feature>
<feature type="compositionally biased region" description="Pro residues" evidence="3">
    <location>
        <begin position="795"/>
        <end position="836"/>
    </location>
</feature>
<reference evidence="5 6" key="1">
    <citation type="submission" date="2022-12" db="EMBL/GenBank/DDBJ databases">
        <title>Chromosome-level genome assembly of true bugs.</title>
        <authorList>
            <person name="Ma L."/>
            <person name="Li H."/>
        </authorList>
    </citation>
    <scope>NUCLEOTIDE SEQUENCE [LARGE SCALE GENOMIC DNA]</scope>
    <source>
        <strain evidence="5">Lab_2022b</strain>
    </source>
</reference>
<dbReference type="GO" id="GO:0051015">
    <property type="term" value="F:actin filament binding"/>
    <property type="evidence" value="ECO:0007669"/>
    <property type="project" value="TreeGrafter"/>
</dbReference>
<evidence type="ECO:0000313" key="5">
    <source>
        <dbReference type="EMBL" id="KAK9506911.1"/>
    </source>
</evidence>
<dbReference type="InterPro" id="IPR042201">
    <property type="entry name" value="FH2_Formin_sf"/>
</dbReference>
<feature type="compositionally biased region" description="Low complexity" evidence="3">
    <location>
        <begin position="841"/>
        <end position="851"/>
    </location>
</feature>
<feature type="compositionally biased region" description="Polar residues" evidence="3">
    <location>
        <begin position="687"/>
        <end position="698"/>
    </location>
</feature>
<keyword evidence="6" id="KW-1185">Reference proteome</keyword>
<feature type="compositionally biased region" description="Polar residues" evidence="3">
    <location>
        <begin position="748"/>
        <end position="761"/>
    </location>
</feature>
<comment type="caution">
    <text evidence="5">The sequence shown here is derived from an EMBL/GenBank/DDBJ whole genome shotgun (WGS) entry which is preliminary data.</text>
</comment>
<evidence type="ECO:0000256" key="1">
    <source>
        <dbReference type="ARBA" id="ARBA00005271"/>
    </source>
</evidence>
<evidence type="ECO:0000256" key="2">
    <source>
        <dbReference type="SAM" id="Coils"/>
    </source>
</evidence>
<evidence type="ECO:0000313" key="6">
    <source>
        <dbReference type="Proteomes" id="UP001461498"/>
    </source>
</evidence>
<gene>
    <name evidence="5" type="ORF">O3M35_008760</name>
</gene>
<dbReference type="GO" id="GO:0030866">
    <property type="term" value="P:cortical actin cytoskeleton organization"/>
    <property type="evidence" value="ECO:0007669"/>
    <property type="project" value="TreeGrafter"/>
</dbReference>
<feature type="region of interest" description="Disordered" evidence="3">
    <location>
        <begin position="330"/>
        <end position="349"/>
    </location>
</feature>
<feature type="region of interest" description="Disordered" evidence="3">
    <location>
        <begin position="151"/>
        <end position="176"/>
    </location>
</feature>
<dbReference type="Gene3D" id="1.20.58.2220">
    <property type="entry name" value="Formin, FH2 domain"/>
    <property type="match status" value="1"/>
</dbReference>
<feature type="compositionally biased region" description="Basic and acidic residues" evidence="3">
    <location>
        <begin position="639"/>
        <end position="661"/>
    </location>
</feature>
<dbReference type="PANTHER" id="PTHR45920:SF7">
    <property type="entry name" value="FORMIN-G"/>
    <property type="match status" value="1"/>
</dbReference>
<evidence type="ECO:0000259" key="4">
    <source>
        <dbReference type="PROSITE" id="PS51444"/>
    </source>
</evidence>
<feature type="region of interest" description="Disordered" evidence="3">
    <location>
        <begin position="639"/>
        <end position="761"/>
    </location>
</feature>
<dbReference type="Pfam" id="PF02181">
    <property type="entry name" value="FH2"/>
    <property type="match status" value="1"/>
</dbReference>
<dbReference type="GO" id="GO:0005737">
    <property type="term" value="C:cytoplasm"/>
    <property type="evidence" value="ECO:0007669"/>
    <property type="project" value="UniProtKB-ARBA"/>
</dbReference>
<feature type="compositionally biased region" description="Pro residues" evidence="3">
    <location>
        <begin position="852"/>
        <end position="926"/>
    </location>
</feature>
<feature type="compositionally biased region" description="Polar residues" evidence="3">
    <location>
        <begin position="667"/>
        <end position="678"/>
    </location>
</feature>
<dbReference type="Proteomes" id="UP001461498">
    <property type="component" value="Unassembled WGS sequence"/>
</dbReference>
<dbReference type="GO" id="GO:0005856">
    <property type="term" value="C:cytoskeleton"/>
    <property type="evidence" value="ECO:0007669"/>
    <property type="project" value="TreeGrafter"/>
</dbReference>
<evidence type="ECO:0000256" key="3">
    <source>
        <dbReference type="SAM" id="MobiDB-lite"/>
    </source>
</evidence>
<keyword evidence="2" id="KW-0175">Coiled coil</keyword>
<sequence>MKNISESASAAYTLYDSVTSEGRTTDNKDKSTRNQCQFLSEGEIKLEYEKCNGLVSDNLLEYNDSFSSISDDFEAERNLNDSEIFLTEFDYDDNSIWNEYNTWAFWRIPINIYPAQSEIFSRQSLYQYSNTETMGNLQGHEGKTHKGLMKMRKSPKTQKKDINKQNVELKKSGKSGRGDEVKWLKVGEGDDLNEEELQLQQQLEDEARYVVTDSWRQVGKLQLGEEIRTPSKESSSGESVFTDPAALCNNHENVNKEDEDELTITMDSITLEETNVTVNMPSGDATDAVTMKEIPGTKFTIIRHRKAELPPSRISDQCLTDILSGGKDSLSVTQDQRRHSSLSDTPPESNVLRKVASLTLDRATLEQKVSRPKFVPEKLDFQIYEKFEGQMLVNWLLSAFPNEHYLKVLLQANDWKVIIVQFCTHLLAAGVLRQLADKDAPVEYLFRPDLMYYWAHTEAVSAAPPTPGRLSTISWPPIITPTDEIEYKQNGRSAEDATSRNDAECEMTELARKVNEQKQIIAELTSQIERLKQEKERSKTLADIQNLTNKVKADLELSQKLAPNAQYKETSVGSHNETVKINLEKEDKAVQCMLISRVTFSTSVDQDTILTTTCEDTKGNVAVKFDTISKKSSLTGIGEKNERINEKSDGSSKEMENETKRIKQSIVGITSENVNGQTPPKPEVVPTMNSPGPISSLASPKPDSHEGAFIPPFAHNGDSARSHSINGVDQKPPAPPPLQPLNLGDIASESQQKSYHLQSPVKTFEATLSPSLNTVSCIPKHSSSPSTPLKTGNSVPPPPPPPPPISSSTIPPPPPPPPPPISPLTIPPPPPPPPPSTETDPLAPSPTSSATIPPPPPPPPPSTLAPPPPPPPPPPIGNVPPPPPCPSADMIPPPPPPPGMIPPPPPPPGMAQPPPPPGAIPPPPPLASGQTPAPLPTPPAGGWNAQRATFRKKPLVPPVPMKPLYWTRVVIPVPADSENEKKEAVWDELEEPDLQNLDEFTQLFSRQVVDRKNTKKKISKPDKAKVIKVLDSKRSQNVGILSSSLHVDFSEIENAIYNFDTSVVNLESLQQIYDVRASEQELEAIRAAQQSQPELQLDKPEQFLIELADIPHFAERIACFMFQAEFTDNITGIESKLNNLKHICQILMHSEPLKTVLGIILALGNFMNGGNRQRGQADGFGLEILSKLKDVKSTDNSITLLHYIVRAYIRHCGDTPITDIPLPVPEPSDIDRASAVDFEDIQSQICKLKKDLNGCQIKMEKVTSANEENIQPFRNKMESFMSLAQKQISDEEESLDYCKQRFVALLKFYHFQPKGGVKLTEVTPQDFFPYWGPFCSDFKDIWKKEQQKIVKEKLQESKKKLEERKQQVKRVKKGEGCLKSQLQKLGEKVAKNPR</sequence>
<accession>A0AAW1D819</accession>
<dbReference type="EMBL" id="JAPXFL010000005">
    <property type="protein sequence ID" value="KAK9506911.1"/>
    <property type="molecule type" value="Genomic_DNA"/>
</dbReference>
<dbReference type="PROSITE" id="PS51444">
    <property type="entry name" value="FH2"/>
    <property type="match status" value="1"/>
</dbReference>
<dbReference type="SMART" id="SM00498">
    <property type="entry name" value="FH2"/>
    <property type="match status" value="1"/>
</dbReference>